<reference evidence="7 8" key="1">
    <citation type="submission" date="2024-05" db="EMBL/GenBank/DDBJ databases">
        <title>Long read based assembly of the Candida bracarensis genome reveals expanded adhesin content.</title>
        <authorList>
            <person name="Marcet-Houben M."/>
            <person name="Ksiezopolska E."/>
            <person name="Gabaldon T."/>
        </authorList>
    </citation>
    <scope>NUCLEOTIDE SEQUENCE [LARGE SCALE GENOMIC DNA]</scope>
    <source>
        <strain evidence="7 8">CBM6</strain>
    </source>
</reference>
<evidence type="ECO:0000313" key="7">
    <source>
        <dbReference type="EMBL" id="KAL3228968.1"/>
    </source>
</evidence>
<comment type="subcellular location">
    <subcellularLocation>
        <location evidence="1">Endomembrane system</location>
    </subcellularLocation>
</comment>
<protein>
    <submittedName>
        <fullName evidence="7">Protein MEH1</fullName>
    </submittedName>
</protein>
<feature type="region of interest" description="Disordered" evidence="6">
    <location>
        <begin position="82"/>
        <end position="125"/>
    </location>
</feature>
<evidence type="ECO:0000313" key="8">
    <source>
        <dbReference type="Proteomes" id="UP001623330"/>
    </source>
</evidence>
<dbReference type="Proteomes" id="UP001623330">
    <property type="component" value="Unassembled WGS sequence"/>
</dbReference>
<proteinExistence type="predicted"/>
<evidence type="ECO:0000256" key="3">
    <source>
        <dbReference type="ARBA" id="ARBA00023136"/>
    </source>
</evidence>
<feature type="compositionally biased region" description="Basic and acidic residues" evidence="6">
    <location>
        <begin position="28"/>
        <end position="46"/>
    </location>
</feature>
<dbReference type="SMART" id="SM01262">
    <property type="entry name" value="LAMTOR"/>
    <property type="match status" value="1"/>
</dbReference>
<keyword evidence="5" id="KW-0449">Lipoprotein</keyword>
<dbReference type="InterPro" id="IPR028209">
    <property type="entry name" value="LAMTOR1/MEH1"/>
</dbReference>
<keyword evidence="8" id="KW-1185">Reference proteome</keyword>
<dbReference type="EMBL" id="JBEVYD010000012">
    <property type="protein sequence ID" value="KAL3228968.1"/>
    <property type="molecule type" value="Genomic_DNA"/>
</dbReference>
<dbReference type="Pfam" id="PF15454">
    <property type="entry name" value="LAMTOR"/>
    <property type="match status" value="1"/>
</dbReference>
<comment type="caution">
    <text evidence="7">The sequence shown here is derived from an EMBL/GenBank/DDBJ whole genome shotgun (WGS) entry which is preliminary data.</text>
</comment>
<evidence type="ECO:0000256" key="2">
    <source>
        <dbReference type="ARBA" id="ARBA00022707"/>
    </source>
</evidence>
<evidence type="ECO:0000256" key="6">
    <source>
        <dbReference type="SAM" id="MobiDB-lite"/>
    </source>
</evidence>
<name>A0ABR4NMD1_9SACH</name>
<evidence type="ECO:0000256" key="4">
    <source>
        <dbReference type="ARBA" id="ARBA00023139"/>
    </source>
</evidence>
<keyword evidence="4" id="KW-0564">Palmitate</keyword>
<evidence type="ECO:0000256" key="5">
    <source>
        <dbReference type="ARBA" id="ARBA00023288"/>
    </source>
</evidence>
<feature type="region of interest" description="Disordered" evidence="6">
    <location>
        <begin position="1"/>
        <end position="46"/>
    </location>
</feature>
<keyword evidence="2" id="KW-0519">Myristate</keyword>
<feature type="compositionally biased region" description="Polar residues" evidence="6">
    <location>
        <begin position="89"/>
        <end position="99"/>
    </location>
</feature>
<sequence>MGVILSCCREREDEDEPLLSQQQGYGTENRDLDEQSEVQRQKREEEMRVLAREQQLRDIVSDTNDKLIDISMINNSGIVAHGRDISDANGATNGTTTKEGANGVEESNEDVSAEPVSAESHVSEPCTVLTKSDSKYSLKELKAAHKLLFDQLQTELEVKPTGDLVVSL</sequence>
<gene>
    <name evidence="7" type="ORF">RNJ44_02055</name>
</gene>
<organism evidence="7 8">
    <name type="scientific">Nakaseomyces bracarensis</name>
    <dbReference type="NCBI Taxonomy" id="273131"/>
    <lineage>
        <taxon>Eukaryota</taxon>
        <taxon>Fungi</taxon>
        <taxon>Dikarya</taxon>
        <taxon>Ascomycota</taxon>
        <taxon>Saccharomycotina</taxon>
        <taxon>Saccharomycetes</taxon>
        <taxon>Saccharomycetales</taxon>
        <taxon>Saccharomycetaceae</taxon>
        <taxon>Nakaseomyces</taxon>
    </lineage>
</organism>
<evidence type="ECO:0000256" key="1">
    <source>
        <dbReference type="ARBA" id="ARBA00004308"/>
    </source>
</evidence>
<accession>A0ABR4NMD1</accession>
<keyword evidence="3" id="KW-0472">Membrane</keyword>